<dbReference type="InterPro" id="IPR019060">
    <property type="entry name" value="DUF2382"/>
</dbReference>
<proteinExistence type="predicted"/>
<dbReference type="GO" id="GO:0019684">
    <property type="term" value="P:photosynthesis, light reaction"/>
    <property type="evidence" value="ECO:0007669"/>
    <property type="project" value="InterPro"/>
</dbReference>
<evidence type="ECO:0000313" key="4">
    <source>
        <dbReference type="EMBL" id="QHO69879.1"/>
    </source>
</evidence>
<dbReference type="Pfam" id="PF05239">
    <property type="entry name" value="PRC"/>
    <property type="match status" value="1"/>
</dbReference>
<evidence type="ECO:0000256" key="1">
    <source>
        <dbReference type="SAM" id="MobiDB-lite"/>
    </source>
</evidence>
<evidence type="ECO:0000259" key="3">
    <source>
        <dbReference type="Pfam" id="PF09557"/>
    </source>
</evidence>
<evidence type="ECO:0000259" key="2">
    <source>
        <dbReference type="Pfam" id="PF05239"/>
    </source>
</evidence>
<feature type="compositionally biased region" description="Polar residues" evidence="1">
    <location>
        <begin position="141"/>
        <end position="158"/>
    </location>
</feature>
<evidence type="ECO:0008006" key="6">
    <source>
        <dbReference type="Google" id="ProtNLM"/>
    </source>
</evidence>
<protein>
    <recommendedName>
        <fullName evidence="6">Photosystem reaction center subunit H</fullName>
    </recommendedName>
</protein>
<feature type="domain" description="PRC-barrel" evidence="2">
    <location>
        <begin position="7"/>
        <end position="62"/>
    </location>
</feature>
<dbReference type="Proteomes" id="UP000464507">
    <property type="component" value="Chromosome"/>
</dbReference>
<dbReference type="SUPFAM" id="SSF50346">
    <property type="entry name" value="PRC-barrel domain"/>
    <property type="match status" value="1"/>
</dbReference>
<name>A0A7L5ANI5_9MICO</name>
<accession>A0A7L5ANI5</accession>
<dbReference type="InterPro" id="IPR027275">
    <property type="entry name" value="PRC-brl_dom"/>
</dbReference>
<feature type="region of interest" description="Disordered" evidence="1">
    <location>
        <begin position="103"/>
        <end position="158"/>
    </location>
</feature>
<dbReference type="Gene3D" id="3.90.50.10">
    <property type="entry name" value="Photosynthetic Reaction Center, subunit H, domain 2"/>
    <property type="match status" value="1"/>
</dbReference>
<feature type="region of interest" description="Disordered" evidence="1">
    <location>
        <begin position="241"/>
        <end position="267"/>
    </location>
</feature>
<dbReference type="InterPro" id="IPR011033">
    <property type="entry name" value="PRC_barrel-like_sf"/>
</dbReference>
<organism evidence="4 5">
    <name type="scientific">Marisediminicola antarctica</name>
    <dbReference type="NCBI Taxonomy" id="674079"/>
    <lineage>
        <taxon>Bacteria</taxon>
        <taxon>Bacillati</taxon>
        <taxon>Actinomycetota</taxon>
        <taxon>Actinomycetes</taxon>
        <taxon>Micrococcales</taxon>
        <taxon>Microbacteriaceae</taxon>
        <taxon>Marisediminicola</taxon>
    </lineage>
</organism>
<dbReference type="Pfam" id="PF09557">
    <property type="entry name" value="DUF2382"/>
    <property type="match status" value="1"/>
</dbReference>
<dbReference type="GO" id="GO:0030077">
    <property type="term" value="C:plasma membrane light-harvesting complex"/>
    <property type="evidence" value="ECO:0007669"/>
    <property type="project" value="InterPro"/>
</dbReference>
<dbReference type="InterPro" id="IPR014747">
    <property type="entry name" value="Bac_photo_RC_H_C"/>
</dbReference>
<dbReference type="EMBL" id="CP017146">
    <property type="protein sequence ID" value="QHO69879.1"/>
    <property type="molecule type" value="Genomic_DNA"/>
</dbReference>
<dbReference type="PANTHER" id="PTHR38463:SF1">
    <property type="entry name" value="STRESS RESPONSE PROTEIN YSNF"/>
    <property type="match status" value="1"/>
</dbReference>
<dbReference type="NCBIfam" id="TIGR02271">
    <property type="entry name" value="YsnF/AvaK domain"/>
    <property type="match status" value="1"/>
</dbReference>
<reference evidence="4 5" key="1">
    <citation type="submission" date="2016-09" db="EMBL/GenBank/DDBJ databases">
        <title>Complete genome sequence of microbes from the polar regions.</title>
        <authorList>
            <person name="Liao L."/>
            <person name="Chen B."/>
        </authorList>
    </citation>
    <scope>NUCLEOTIDE SEQUENCE [LARGE SCALE GENOMIC DNA]</scope>
    <source>
        <strain evidence="4 5">ZS314</strain>
    </source>
</reference>
<keyword evidence="5" id="KW-1185">Reference proteome</keyword>
<dbReference type="PANTHER" id="PTHR38463">
    <property type="entry name" value="STRESS RESPONSE PROTEIN YSNF"/>
    <property type="match status" value="1"/>
</dbReference>
<dbReference type="AlphaFoldDB" id="A0A7L5ANI5"/>
<gene>
    <name evidence="4" type="ORF">BHD05_09735</name>
</gene>
<feature type="compositionally biased region" description="Low complexity" evidence="1">
    <location>
        <begin position="106"/>
        <end position="130"/>
    </location>
</feature>
<dbReference type="RefSeq" id="WP_161886256.1">
    <property type="nucleotide sequence ID" value="NZ_CP017146.1"/>
</dbReference>
<dbReference type="KEGG" id="mant:BHD05_09735"/>
<evidence type="ECO:0000313" key="5">
    <source>
        <dbReference type="Proteomes" id="UP000464507"/>
    </source>
</evidence>
<dbReference type="InterPro" id="IPR052967">
    <property type="entry name" value="Stress_Response_Assoc"/>
</dbReference>
<sequence length="267" mass="28939">MIDRTNIANLSGAEVIDMNGKKVGKVGQVYVDEQDGTPNWLTVNTGLFGMSETFVPIDRATWDGEAVTVPYEKDFTKDAPRIDGDGRISPAEEEQLYRYYGMSDSTAPTGTAPTGTAPTGTAPTGTAPTGHDASGPDTDTDTTVTRSEEQLTVGTEQVETGKARLRKYVVTEEQNVTVPVAHEEVHLEREPISEQNAGRGTSGADIGEEDVEVTLHAERPVVDKETVAVEQVRVDVETVTDQERVSEEVRKERVELDDGTSTERPST</sequence>
<feature type="domain" description="DUF2382" evidence="3">
    <location>
        <begin position="145"/>
        <end position="255"/>
    </location>
</feature>
<feature type="compositionally biased region" description="Basic and acidic residues" evidence="1">
    <location>
        <begin position="241"/>
        <end position="256"/>
    </location>
</feature>
<dbReference type="OrthoDB" id="3712018at2"/>